<protein>
    <submittedName>
        <fullName evidence="2">Uncharacterized protein</fullName>
    </submittedName>
</protein>
<dbReference type="AlphaFoldDB" id="A0A6A3NXJ0"/>
<accession>A0A6A3NXJ0</accession>
<comment type="caution">
    <text evidence="2">The sequence shown here is derived from an EMBL/GenBank/DDBJ whole genome shotgun (WGS) entry which is preliminary data.</text>
</comment>
<feature type="compositionally biased region" description="Basic and acidic residues" evidence="1">
    <location>
        <begin position="11"/>
        <end position="21"/>
    </location>
</feature>
<name>A0A6A3NXJ0_9STRA</name>
<sequence>METLKGVGGETVKEQPDDTDKRAMVRLAKTIKLAVNTQSRLQVTVDAEDGVRP</sequence>
<dbReference type="OrthoDB" id="10282268at2759"/>
<feature type="region of interest" description="Disordered" evidence="1">
    <location>
        <begin position="1"/>
        <end position="21"/>
    </location>
</feature>
<reference evidence="2 3" key="1">
    <citation type="submission" date="2018-09" db="EMBL/GenBank/DDBJ databases">
        <title>Genomic investigation of the strawberry pathogen Phytophthora fragariae indicates pathogenicity is determined by transcriptional variation in three key races.</title>
        <authorList>
            <person name="Adams T.M."/>
            <person name="Armitage A.D."/>
            <person name="Sobczyk M.K."/>
            <person name="Bates H.J."/>
            <person name="Dunwell J.M."/>
            <person name="Nellist C.F."/>
            <person name="Harrison R.J."/>
        </authorList>
    </citation>
    <scope>NUCLEOTIDE SEQUENCE [LARGE SCALE GENOMIC DNA]</scope>
    <source>
        <strain evidence="2 3">SCRP324</strain>
    </source>
</reference>
<evidence type="ECO:0000313" key="2">
    <source>
        <dbReference type="EMBL" id="KAE9047785.1"/>
    </source>
</evidence>
<dbReference type="Proteomes" id="UP000435112">
    <property type="component" value="Unassembled WGS sequence"/>
</dbReference>
<evidence type="ECO:0000313" key="3">
    <source>
        <dbReference type="Proteomes" id="UP000435112"/>
    </source>
</evidence>
<proteinExistence type="predicted"/>
<organism evidence="2 3">
    <name type="scientific">Phytophthora rubi</name>
    <dbReference type="NCBI Taxonomy" id="129364"/>
    <lineage>
        <taxon>Eukaryota</taxon>
        <taxon>Sar</taxon>
        <taxon>Stramenopiles</taxon>
        <taxon>Oomycota</taxon>
        <taxon>Peronosporomycetes</taxon>
        <taxon>Peronosporales</taxon>
        <taxon>Peronosporaceae</taxon>
        <taxon>Phytophthora</taxon>
    </lineage>
</organism>
<evidence type="ECO:0000256" key="1">
    <source>
        <dbReference type="SAM" id="MobiDB-lite"/>
    </source>
</evidence>
<gene>
    <name evidence="2" type="ORF">PR002_g834</name>
</gene>
<dbReference type="EMBL" id="QXFU01000021">
    <property type="protein sequence ID" value="KAE9047785.1"/>
    <property type="molecule type" value="Genomic_DNA"/>
</dbReference>